<feature type="domain" description="RCK N-terminal" evidence="3">
    <location>
        <begin position="123"/>
        <end position="260"/>
    </location>
</feature>
<evidence type="ECO:0000259" key="3">
    <source>
        <dbReference type="PROSITE" id="PS51201"/>
    </source>
</evidence>
<organism evidence="4 5">
    <name type="scientific">Treponema saccharophilum DSM 2985</name>
    <dbReference type="NCBI Taxonomy" id="907348"/>
    <lineage>
        <taxon>Bacteria</taxon>
        <taxon>Pseudomonadati</taxon>
        <taxon>Spirochaetota</taxon>
        <taxon>Spirochaetia</taxon>
        <taxon>Spirochaetales</taxon>
        <taxon>Treponemataceae</taxon>
        <taxon>Treponema</taxon>
    </lineage>
</organism>
<keyword evidence="5" id="KW-1185">Reference proteome</keyword>
<evidence type="ECO:0000313" key="5">
    <source>
        <dbReference type="Proteomes" id="UP000003571"/>
    </source>
</evidence>
<feature type="transmembrane region" description="Helical" evidence="2">
    <location>
        <begin position="57"/>
        <end position="74"/>
    </location>
</feature>
<feature type="transmembrane region" description="Helical" evidence="2">
    <location>
        <begin position="23"/>
        <end position="45"/>
    </location>
</feature>
<dbReference type="GO" id="GO:0005886">
    <property type="term" value="C:plasma membrane"/>
    <property type="evidence" value="ECO:0007669"/>
    <property type="project" value="UniProtKB-SubCell"/>
</dbReference>
<dbReference type="Gene3D" id="1.10.287.70">
    <property type="match status" value="1"/>
</dbReference>
<dbReference type="PATRIC" id="fig|907348.3.peg.1311"/>
<dbReference type="AlphaFoldDB" id="H7EKA0"/>
<keyword evidence="2" id="KW-0472">Membrane</keyword>
<keyword evidence="2" id="KW-1133">Transmembrane helix</keyword>
<dbReference type="Proteomes" id="UP000003571">
    <property type="component" value="Unassembled WGS sequence"/>
</dbReference>
<evidence type="ECO:0000313" key="4">
    <source>
        <dbReference type="EMBL" id="EIC01987.1"/>
    </source>
</evidence>
<proteinExistence type="predicted"/>
<dbReference type="RefSeq" id="WP_002703954.1">
    <property type="nucleotide sequence ID" value="NZ_AGRW01000044.1"/>
</dbReference>
<evidence type="ECO:0000256" key="1">
    <source>
        <dbReference type="ARBA" id="ARBA00004651"/>
    </source>
</evidence>
<dbReference type="PANTHER" id="PTHR43833">
    <property type="entry name" value="POTASSIUM CHANNEL PROTEIN 2-RELATED-RELATED"/>
    <property type="match status" value="1"/>
</dbReference>
<reference evidence="4 5" key="1">
    <citation type="submission" date="2011-09" db="EMBL/GenBank/DDBJ databases">
        <title>The draft genome of Treponema saccharophilum DSM 2985.</title>
        <authorList>
            <consortium name="US DOE Joint Genome Institute (JGI-PGF)"/>
            <person name="Lucas S."/>
            <person name="Copeland A."/>
            <person name="Lapidus A."/>
            <person name="Glavina del Rio T."/>
            <person name="Dalin E."/>
            <person name="Tice H."/>
            <person name="Bruce D."/>
            <person name="Goodwin L."/>
            <person name="Pitluck S."/>
            <person name="Peters L."/>
            <person name="Kyrpides N."/>
            <person name="Mavromatis K."/>
            <person name="Ivanova N."/>
            <person name="Markowitz V."/>
            <person name="Cheng J.-F."/>
            <person name="Hugenholtz P."/>
            <person name="Woyke T."/>
            <person name="Wu D."/>
            <person name="Gronow S."/>
            <person name="Wellnitz S."/>
            <person name="Brambilla E."/>
            <person name="Klenk H.-P."/>
            <person name="Eisen J.A."/>
        </authorList>
    </citation>
    <scope>NUCLEOTIDE SEQUENCE [LARGE SCALE GENOMIC DNA]</scope>
    <source>
        <strain evidence="4 5">DSM 2985</strain>
    </source>
</reference>
<dbReference type="InterPro" id="IPR013099">
    <property type="entry name" value="K_chnl_dom"/>
</dbReference>
<dbReference type="Pfam" id="PF07885">
    <property type="entry name" value="Ion_trans_2"/>
    <property type="match status" value="1"/>
</dbReference>
<dbReference type="InterPro" id="IPR050721">
    <property type="entry name" value="Trk_Ktr_HKT_K-transport"/>
</dbReference>
<feature type="transmembrane region" description="Helical" evidence="2">
    <location>
        <begin position="81"/>
        <end position="106"/>
    </location>
</feature>
<dbReference type="InterPro" id="IPR003148">
    <property type="entry name" value="RCK_N"/>
</dbReference>
<protein>
    <submittedName>
        <fullName evidence="4">TrkA-N domain protein</fullName>
    </submittedName>
</protein>
<dbReference type="Gene3D" id="3.40.50.720">
    <property type="entry name" value="NAD(P)-binding Rossmann-like Domain"/>
    <property type="match status" value="1"/>
</dbReference>
<dbReference type="STRING" id="907348.TresaDRAFT_1739"/>
<gene>
    <name evidence="4" type="ORF">TresaDRAFT_1739</name>
</gene>
<dbReference type="Pfam" id="PF22614">
    <property type="entry name" value="Slo-like_RCK"/>
    <property type="match status" value="1"/>
</dbReference>
<dbReference type="PROSITE" id="PS51201">
    <property type="entry name" value="RCK_N"/>
    <property type="match status" value="1"/>
</dbReference>
<dbReference type="PANTHER" id="PTHR43833:SF9">
    <property type="entry name" value="POTASSIUM CHANNEL PROTEIN YUGO-RELATED"/>
    <property type="match status" value="1"/>
</dbReference>
<dbReference type="SUPFAM" id="SSF51735">
    <property type="entry name" value="NAD(P)-binding Rossmann-fold domains"/>
    <property type="match status" value="1"/>
</dbReference>
<dbReference type="EMBL" id="AGRW01000044">
    <property type="protein sequence ID" value="EIC01987.1"/>
    <property type="molecule type" value="Genomic_DNA"/>
</dbReference>
<dbReference type="GO" id="GO:0006813">
    <property type="term" value="P:potassium ion transport"/>
    <property type="evidence" value="ECO:0007669"/>
    <property type="project" value="InterPro"/>
</dbReference>
<comment type="subcellular location">
    <subcellularLocation>
        <location evidence="1">Cell membrane</location>
        <topology evidence="1">Multi-pass membrane protein</topology>
    </subcellularLocation>
</comment>
<name>H7EKA0_9SPIR</name>
<keyword evidence="2" id="KW-0812">Transmembrane</keyword>
<dbReference type="SUPFAM" id="SSF81324">
    <property type="entry name" value="Voltage-gated potassium channels"/>
    <property type="match status" value="1"/>
</dbReference>
<sequence>MKKKKTSRRKYFKRHILRVLRSPLTYCYIALPLFFLALIQITYAAERGKSMSSPIDGYWHFVVAFTAGYFDFVVKTGIGRLCSLIMLISGILLFSTFTAKIASVFMDIQLKKDRGLGKVKNLSGHFLLCGWRNGFEGILDAVLNSNPEITPDQIVLVNEAPYEAIEHVRAQIRFKGIHYISGDCSDADVMRRALVKSAERALVIADRSRSGGSLVDVDSRTVLSVLTLKNMNPSLYVVAELSDAKFESHLQLAHCDEVILTTDYEDALLATASSGMGYSNVIRELIGDDADSGILIENIPANFIGRTYGDFARSVYASGRDRSILVGLLLNTGNFYQRRKEAVREAQKNPDVKTVVGNLMKVKTLKSNEPVLAPDDSFVIQPNTKAIFVKGKEEL</sequence>
<dbReference type="eggNOG" id="COG1226">
    <property type="taxonomic scope" value="Bacteria"/>
</dbReference>
<comment type="caution">
    <text evidence="4">The sequence shown here is derived from an EMBL/GenBank/DDBJ whole genome shotgun (WGS) entry which is preliminary data.</text>
</comment>
<evidence type="ECO:0000256" key="2">
    <source>
        <dbReference type="SAM" id="Phobius"/>
    </source>
</evidence>
<dbReference type="InterPro" id="IPR036291">
    <property type="entry name" value="NAD(P)-bd_dom_sf"/>
</dbReference>
<accession>H7EKA0</accession>
<dbReference type="OrthoDB" id="9810759at2"/>